<name>A0A7W7R5G6_KITKI</name>
<proteinExistence type="predicted"/>
<protein>
    <submittedName>
        <fullName evidence="1">Uncharacterized protein</fullName>
    </submittedName>
</protein>
<dbReference type="AlphaFoldDB" id="A0A7W7R5G6"/>
<dbReference type="RefSeq" id="WP_184938153.1">
    <property type="nucleotide sequence ID" value="NZ_JACHJV010000001.1"/>
</dbReference>
<dbReference type="Proteomes" id="UP000540506">
    <property type="component" value="Unassembled WGS sequence"/>
</dbReference>
<organism evidence="1 2">
    <name type="scientific">Kitasatospora kifunensis</name>
    <name type="common">Streptomyces kifunensis</name>
    <dbReference type="NCBI Taxonomy" id="58351"/>
    <lineage>
        <taxon>Bacteria</taxon>
        <taxon>Bacillati</taxon>
        <taxon>Actinomycetota</taxon>
        <taxon>Actinomycetes</taxon>
        <taxon>Kitasatosporales</taxon>
        <taxon>Streptomycetaceae</taxon>
        <taxon>Kitasatospora</taxon>
    </lineage>
</organism>
<reference evidence="1 2" key="1">
    <citation type="submission" date="2020-08" db="EMBL/GenBank/DDBJ databases">
        <title>Sequencing the genomes of 1000 actinobacteria strains.</title>
        <authorList>
            <person name="Klenk H.-P."/>
        </authorList>
    </citation>
    <scope>NUCLEOTIDE SEQUENCE [LARGE SCALE GENOMIC DNA]</scope>
    <source>
        <strain evidence="1 2">DSM 41654</strain>
    </source>
</reference>
<dbReference type="EMBL" id="JACHJV010000001">
    <property type="protein sequence ID" value="MBB4925731.1"/>
    <property type="molecule type" value="Genomic_DNA"/>
</dbReference>
<gene>
    <name evidence="1" type="ORF">FHR34_004724</name>
</gene>
<evidence type="ECO:0000313" key="2">
    <source>
        <dbReference type="Proteomes" id="UP000540506"/>
    </source>
</evidence>
<comment type="caution">
    <text evidence="1">The sequence shown here is derived from an EMBL/GenBank/DDBJ whole genome shotgun (WGS) entry which is preliminary data.</text>
</comment>
<evidence type="ECO:0000313" key="1">
    <source>
        <dbReference type="EMBL" id="MBB4925731.1"/>
    </source>
</evidence>
<keyword evidence="2" id="KW-1185">Reference proteome</keyword>
<dbReference type="SUPFAM" id="SSF50447">
    <property type="entry name" value="Translation proteins"/>
    <property type="match status" value="1"/>
</dbReference>
<accession>A0A7W7R5G6</accession>
<dbReference type="Gene3D" id="2.40.30.10">
    <property type="entry name" value="Translation factors"/>
    <property type="match status" value="1"/>
</dbReference>
<sequence>MSEVARFSVVKVFDLKGRGGLLVAGVIRSGVIQGGMTFRDEETARTVRVIGIELHSARPEPDAATLVVDRRDTEAVKEGAEWVVVDS</sequence>
<dbReference type="InterPro" id="IPR009000">
    <property type="entry name" value="Transl_B-barrel_sf"/>
</dbReference>